<evidence type="ECO:0000313" key="2">
    <source>
        <dbReference type="Proteomes" id="UP000559626"/>
    </source>
</evidence>
<organism evidence="1 2">
    <name type="scientific">Hymenobacter polaris</name>
    <dbReference type="NCBI Taxonomy" id="2682546"/>
    <lineage>
        <taxon>Bacteria</taxon>
        <taxon>Pseudomonadati</taxon>
        <taxon>Bacteroidota</taxon>
        <taxon>Cytophagia</taxon>
        <taxon>Cytophagales</taxon>
        <taxon>Hymenobacteraceae</taxon>
        <taxon>Hymenobacter</taxon>
    </lineage>
</organism>
<reference evidence="1 2" key="1">
    <citation type="submission" date="2020-04" db="EMBL/GenBank/DDBJ databases">
        <title>Hymenobacter polaris sp. nov., isolated from Arctic soil.</title>
        <authorList>
            <person name="Dahal R.H."/>
        </authorList>
    </citation>
    <scope>NUCLEOTIDE SEQUENCE [LARGE SCALE GENOMIC DNA]</scope>
    <source>
        <strain evidence="1 2">RP-2-7</strain>
    </source>
</reference>
<comment type="caution">
    <text evidence="1">The sequence shown here is derived from an EMBL/GenBank/DDBJ whole genome shotgun (WGS) entry which is preliminary data.</text>
</comment>
<proteinExistence type="predicted"/>
<dbReference type="RefSeq" id="WP_169532528.1">
    <property type="nucleotide sequence ID" value="NZ_JABBGH010000003.1"/>
</dbReference>
<name>A0A7Y0AG96_9BACT</name>
<sequence length="99" mass="10318">MSTAVFWVARSLRVPGLGLLVLPAPPAPAWLAAPPLHAALRLLLRRPGYPPLALPATIEEVAPEGQPPTRALLLDADPAGELGQGAQLALVEVVPDDLL</sequence>
<protein>
    <submittedName>
        <fullName evidence="1">Uncharacterized protein</fullName>
    </submittedName>
</protein>
<gene>
    <name evidence="1" type="ORF">HHL22_16530</name>
</gene>
<dbReference type="EMBL" id="JABBGH010000003">
    <property type="protein sequence ID" value="NML66813.1"/>
    <property type="molecule type" value="Genomic_DNA"/>
</dbReference>
<dbReference type="Proteomes" id="UP000559626">
    <property type="component" value="Unassembled WGS sequence"/>
</dbReference>
<evidence type="ECO:0000313" key="1">
    <source>
        <dbReference type="EMBL" id="NML66813.1"/>
    </source>
</evidence>
<accession>A0A7Y0AG96</accession>
<dbReference type="AlphaFoldDB" id="A0A7Y0AG96"/>
<keyword evidence="2" id="KW-1185">Reference proteome</keyword>